<dbReference type="InterPro" id="IPR003593">
    <property type="entry name" value="AAA+_ATPase"/>
</dbReference>
<dbReference type="InterPro" id="IPR027417">
    <property type="entry name" value="P-loop_NTPase"/>
</dbReference>
<evidence type="ECO:0000256" key="4">
    <source>
        <dbReference type="ARBA" id="ARBA00022741"/>
    </source>
</evidence>
<dbReference type="GO" id="GO:0015833">
    <property type="term" value="P:peptide transport"/>
    <property type="evidence" value="ECO:0007669"/>
    <property type="project" value="InterPro"/>
</dbReference>
<dbReference type="PANTHER" id="PTHR43776:SF7">
    <property type="entry name" value="D,D-DIPEPTIDE TRANSPORT ATP-BINDING PROTEIN DDPF-RELATED"/>
    <property type="match status" value="1"/>
</dbReference>
<feature type="domain" description="ABC transporter" evidence="6">
    <location>
        <begin position="7"/>
        <end position="247"/>
    </location>
</feature>
<evidence type="ECO:0000259" key="6">
    <source>
        <dbReference type="PROSITE" id="PS50893"/>
    </source>
</evidence>
<dbReference type="RefSeq" id="WP_163889999.1">
    <property type="nucleotide sequence ID" value="NZ_JAAFYS010000001.1"/>
</dbReference>
<keyword evidence="3" id="KW-0813">Transport</keyword>
<dbReference type="InterPro" id="IPR003439">
    <property type="entry name" value="ABC_transporter-like_ATP-bd"/>
</dbReference>
<proteinExistence type="inferred from homology"/>
<gene>
    <name evidence="7" type="ORF">GZA08_03535</name>
</gene>
<dbReference type="InterPro" id="IPR050319">
    <property type="entry name" value="ABC_transp_ATP-bind"/>
</dbReference>
<organism evidence="7 8">
    <name type="scientific">Pseudoroseicyclus tamaricis</name>
    <dbReference type="NCBI Taxonomy" id="2705421"/>
    <lineage>
        <taxon>Bacteria</taxon>
        <taxon>Pseudomonadati</taxon>
        <taxon>Pseudomonadota</taxon>
        <taxon>Alphaproteobacteria</taxon>
        <taxon>Rhodobacterales</taxon>
        <taxon>Paracoccaceae</taxon>
        <taxon>Pseudoroseicyclus</taxon>
    </lineage>
</organism>
<dbReference type="PROSITE" id="PS50893">
    <property type="entry name" value="ABC_TRANSPORTER_2"/>
    <property type="match status" value="1"/>
</dbReference>
<dbReference type="GO" id="GO:0016887">
    <property type="term" value="F:ATP hydrolysis activity"/>
    <property type="evidence" value="ECO:0007669"/>
    <property type="project" value="InterPro"/>
</dbReference>
<accession>A0A6B2JPK8</accession>
<dbReference type="InterPro" id="IPR013563">
    <property type="entry name" value="Oligopep_ABC_C"/>
</dbReference>
<comment type="caution">
    <text evidence="7">The sequence shown here is derived from an EMBL/GenBank/DDBJ whole genome shotgun (WGS) entry which is preliminary data.</text>
</comment>
<dbReference type="EMBL" id="JAAGAB010000001">
    <property type="protein sequence ID" value="NDV00038.1"/>
    <property type="molecule type" value="Genomic_DNA"/>
</dbReference>
<dbReference type="AlphaFoldDB" id="A0A6B2JPK8"/>
<dbReference type="GO" id="GO:0005524">
    <property type="term" value="F:ATP binding"/>
    <property type="evidence" value="ECO:0007669"/>
    <property type="project" value="UniProtKB-KW"/>
</dbReference>
<keyword evidence="8" id="KW-1185">Reference proteome</keyword>
<keyword evidence="4" id="KW-0547">Nucleotide-binding</keyword>
<dbReference type="GO" id="GO:0005886">
    <property type="term" value="C:plasma membrane"/>
    <property type="evidence" value="ECO:0007669"/>
    <property type="project" value="UniProtKB-SubCell"/>
</dbReference>
<evidence type="ECO:0000313" key="7">
    <source>
        <dbReference type="EMBL" id="NDV00038.1"/>
    </source>
</evidence>
<dbReference type="PANTHER" id="PTHR43776">
    <property type="entry name" value="TRANSPORT ATP-BINDING PROTEIN"/>
    <property type="match status" value="1"/>
</dbReference>
<comment type="similarity">
    <text evidence="2">Belongs to the ABC transporter superfamily.</text>
</comment>
<dbReference type="NCBIfam" id="TIGR01727">
    <property type="entry name" value="oligo_HPY"/>
    <property type="match status" value="1"/>
</dbReference>
<reference evidence="7 8" key="1">
    <citation type="submission" date="2020-02" db="EMBL/GenBank/DDBJ databases">
        <title>Pseudoroseicyclus tamarix, sp. nov., isolated from offshore sediment of a Tamarix chinensis forest.</title>
        <authorList>
            <person name="Gai Y."/>
        </authorList>
    </citation>
    <scope>NUCLEOTIDE SEQUENCE [LARGE SCALE GENOMIC DNA]</scope>
    <source>
        <strain evidence="7 8">CLL3-39</strain>
    </source>
</reference>
<evidence type="ECO:0000313" key="8">
    <source>
        <dbReference type="Proteomes" id="UP000474757"/>
    </source>
</evidence>
<evidence type="ECO:0000256" key="5">
    <source>
        <dbReference type="ARBA" id="ARBA00022840"/>
    </source>
</evidence>
<dbReference type="Proteomes" id="UP000474757">
    <property type="component" value="Unassembled WGS sequence"/>
</dbReference>
<dbReference type="Gene3D" id="3.40.50.300">
    <property type="entry name" value="P-loop containing nucleotide triphosphate hydrolases"/>
    <property type="match status" value="1"/>
</dbReference>
<sequence length="313" mass="34487">MSAPALLETKGLTKSFGNVKAVRDVDLSIPRGSTFGLVGESGSGKSTVARLVLRLIEPTSGEIRFGETDLRALKGDKLRRQRRKMQMIFQDPFGSLNLRMTVGETLTEPQSVHGLGRNDAERRARGEALLAEVGLPAAAMDRFPHEFSGGQRQRIAIARALATEPELIVADEPVSALDVSVQAQILNLMRDMQAEHGTTMLFISHDLRVVQYMCDQIAVMYLGEIMERGPRHRIYEMPQHPYTQALLSSVPGSPKEDGKRAKLKGEIPSAHSVPSGCAFRTRCPHAFDRCKVEVPVMHQLGEGQEAACHLLDR</sequence>
<keyword evidence="5 7" id="KW-0067">ATP-binding</keyword>
<dbReference type="SMART" id="SM00382">
    <property type="entry name" value="AAA"/>
    <property type="match status" value="1"/>
</dbReference>
<evidence type="ECO:0000256" key="1">
    <source>
        <dbReference type="ARBA" id="ARBA00004417"/>
    </source>
</evidence>
<evidence type="ECO:0000256" key="3">
    <source>
        <dbReference type="ARBA" id="ARBA00022448"/>
    </source>
</evidence>
<dbReference type="SUPFAM" id="SSF52540">
    <property type="entry name" value="P-loop containing nucleoside triphosphate hydrolases"/>
    <property type="match status" value="1"/>
</dbReference>
<dbReference type="GO" id="GO:0055085">
    <property type="term" value="P:transmembrane transport"/>
    <property type="evidence" value="ECO:0007669"/>
    <property type="project" value="UniProtKB-ARBA"/>
</dbReference>
<dbReference type="Pfam" id="PF08352">
    <property type="entry name" value="oligo_HPY"/>
    <property type="match status" value="1"/>
</dbReference>
<dbReference type="PROSITE" id="PS00211">
    <property type="entry name" value="ABC_TRANSPORTER_1"/>
    <property type="match status" value="1"/>
</dbReference>
<evidence type="ECO:0000256" key="2">
    <source>
        <dbReference type="ARBA" id="ARBA00005417"/>
    </source>
</evidence>
<comment type="subcellular location">
    <subcellularLocation>
        <location evidence="1">Cell inner membrane</location>
        <topology evidence="1">Peripheral membrane protein</topology>
    </subcellularLocation>
</comment>
<name>A0A6B2JPK8_9RHOB</name>
<dbReference type="FunFam" id="3.40.50.300:FF:000016">
    <property type="entry name" value="Oligopeptide ABC transporter ATP-binding component"/>
    <property type="match status" value="1"/>
</dbReference>
<dbReference type="CDD" id="cd03257">
    <property type="entry name" value="ABC_NikE_OppD_transporters"/>
    <property type="match status" value="1"/>
</dbReference>
<dbReference type="Pfam" id="PF00005">
    <property type="entry name" value="ABC_tran"/>
    <property type="match status" value="1"/>
</dbReference>
<protein>
    <submittedName>
        <fullName evidence="7">ABC transporter ATP-binding protein</fullName>
    </submittedName>
</protein>
<dbReference type="InterPro" id="IPR017871">
    <property type="entry name" value="ABC_transporter-like_CS"/>
</dbReference>